<evidence type="ECO:0000313" key="4">
    <source>
        <dbReference type="EMBL" id="MBM7125927.1"/>
    </source>
</evidence>
<dbReference type="PANTHER" id="PTHR34216">
    <property type="match status" value="1"/>
</dbReference>
<sequence>MRRLILALLLIMIASVAQAAVLAPRPAFIVLTYHDVRDDVGALGDRDPDAISTDHLISHFDWLKANGYHVVSLEQVVQASRGGPALPAHAVLLTFDDGLESFYTRVYPLLRAYNYPAVSALVGSWIDMPPGQKMAYNGEQCTRDCFMSWDQIRDVQKSGLVEFASHTWQMHMGIPGNPQNNQMPSVTTLRYDMATHSYESEAAYIERLRADLRHSSDEIFQETGHRPRAIIWPYGSYNKIAAQIAASEGLTLSFSLDDKLPDVQIDNTIPRLLISGNINANRLGWLIRHQDRNPPVRAVQVDLDYVYDPDPKQQERNLSVLLDRIKRMQPSQVWLQAYADPKGDGVAESVYFPNRHLPMRADLFSRVEWQLRTRAGVRVYAWMPVLAFRFPDAPNLPSLAGEPKPGGDHYRLAPWDPRVQQWIGDVYEDLAMHADAAGLLFSDDAYLRDTDNLGPWANLTPAQRTAELIGFTHALTDRVRRWRPLVKTVRNIYTRPIFDPAAEAWFAQSLPAFLAGYDMTAIMAMPQLDEQGDSASWYRDLVAHVKAIPGAMDHTLFELASHDWRSDQPISEAQMNKRIELLQVEGARHLGYYPDDFIKNQPRLEVIRPSISIADYPYPEPSR</sequence>
<dbReference type="EMBL" id="JADIKE010000035">
    <property type="protein sequence ID" value="MBM7125927.1"/>
    <property type="molecule type" value="Genomic_DNA"/>
</dbReference>
<dbReference type="PANTHER" id="PTHR34216:SF7">
    <property type="entry name" value="POLY-BETA-1,6-N-ACETYL-D-GLUCOSAMINE N-DEACETYLASE"/>
    <property type="match status" value="1"/>
</dbReference>
<protein>
    <submittedName>
        <fullName evidence="4">Poly-beta-1,6-N-acetyl-D-glucosamine N-deacetylase PgaB</fullName>
    </submittedName>
</protein>
<name>A0ABS2K3W0_9GAMM</name>
<dbReference type="InterPro" id="IPR011330">
    <property type="entry name" value="Glyco_hydro/deAcase_b/a-brl"/>
</dbReference>
<dbReference type="InterPro" id="IPR023854">
    <property type="entry name" value="PGA_deacetylase_PgaB"/>
</dbReference>
<dbReference type="SUPFAM" id="SSF88713">
    <property type="entry name" value="Glycoside hydrolase/deacetylase"/>
    <property type="match status" value="1"/>
</dbReference>
<keyword evidence="5" id="KW-1185">Reference proteome</keyword>
<dbReference type="PROSITE" id="PS51677">
    <property type="entry name" value="NODB"/>
    <property type="match status" value="1"/>
</dbReference>
<dbReference type="Proteomes" id="UP001430149">
    <property type="component" value="Unassembled WGS sequence"/>
</dbReference>
<evidence type="ECO:0000256" key="1">
    <source>
        <dbReference type="ARBA" id="ARBA00022729"/>
    </source>
</evidence>
<gene>
    <name evidence="4" type="primary">pgaB</name>
    <name evidence="4" type="ORF">ISP19_11165</name>
</gene>
<dbReference type="Pfam" id="PF14883">
    <property type="entry name" value="GHL13"/>
    <property type="match status" value="2"/>
</dbReference>
<keyword evidence="1 2" id="KW-0732">Signal</keyword>
<feature type="domain" description="NodB homology" evidence="3">
    <location>
        <begin position="89"/>
        <end position="331"/>
    </location>
</feature>
<proteinExistence type="predicted"/>
<dbReference type="NCBIfam" id="TIGR03938">
    <property type="entry name" value="deacetyl_PgaB"/>
    <property type="match status" value="1"/>
</dbReference>
<evidence type="ECO:0000256" key="2">
    <source>
        <dbReference type="SAM" id="SignalP"/>
    </source>
</evidence>
<dbReference type="InterPro" id="IPR002509">
    <property type="entry name" value="NODB_dom"/>
</dbReference>
<feature type="chain" id="PRO_5047525992" evidence="2">
    <location>
        <begin position="20"/>
        <end position="623"/>
    </location>
</feature>
<accession>A0ABS2K3W0</accession>
<dbReference type="RefSeq" id="WP_204682024.1">
    <property type="nucleotide sequence ID" value="NZ_BSNR01000001.1"/>
</dbReference>
<comment type="caution">
    <text evidence="4">The sequence shown here is derived from an EMBL/GenBank/DDBJ whole genome shotgun (WGS) entry which is preliminary data.</text>
</comment>
<reference evidence="4" key="1">
    <citation type="submission" date="2020-10" db="EMBL/GenBank/DDBJ databases">
        <title>Phylogeny of dyella-like bacteria.</title>
        <authorList>
            <person name="Fu J."/>
        </authorList>
    </citation>
    <scope>NUCLEOTIDE SEQUENCE</scope>
    <source>
        <strain evidence="4">DHOC52</strain>
    </source>
</reference>
<dbReference type="InterPro" id="IPR051398">
    <property type="entry name" value="Polysacch_Deacetylase"/>
</dbReference>
<feature type="signal peptide" evidence="2">
    <location>
        <begin position="1"/>
        <end position="19"/>
    </location>
</feature>
<dbReference type="Gene3D" id="3.20.20.370">
    <property type="entry name" value="Glycoside hydrolase/deacetylase"/>
    <property type="match status" value="1"/>
</dbReference>
<evidence type="ECO:0000259" key="3">
    <source>
        <dbReference type="PROSITE" id="PS51677"/>
    </source>
</evidence>
<evidence type="ECO:0000313" key="5">
    <source>
        <dbReference type="Proteomes" id="UP001430149"/>
    </source>
</evidence>
<dbReference type="InterPro" id="IPR032772">
    <property type="entry name" value="PGA_deacetylase_PgaB_C"/>
</dbReference>
<dbReference type="Gene3D" id="3.20.20.80">
    <property type="entry name" value="Glycosidases"/>
    <property type="match status" value="1"/>
</dbReference>
<dbReference type="Pfam" id="PF01522">
    <property type="entry name" value="Polysacc_deac_1"/>
    <property type="match status" value="1"/>
</dbReference>
<organism evidence="4 5">
    <name type="scientific">Dyella flava</name>
    <dbReference type="NCBI Taxonomy" id="1920170"/>
    <lineage>
        <taxon>Bacteria</taxon>
        <taxon>Pseudomonadati</taxon>
        <taxon>Pseudomonadota</taxon>
        <taxon>Gammaproteobacteria</taxon>
        <taxon>Lysobacterales</taxon>
        <taxon>Rhodanobacteraceae</taxon>
        <taxon>Dyella</taxon>
    </lineage>
</organism>